<gene>
    <name evidence="5" type="ORF">Cvel_11941</name>
</gene>
<evidence type="ECO:0000259" key="4">
    <source>
        <dbReference type="Pfam" id="PF25106"/>
    </source>
</evidence>
<proteinExistence type="predicted"/>
<dbReference type="AlphaFoldDB" id="A0A0G4I8G3"/>
<accession>A0A0G4I8G3</accession>
<evidence type="ECO:0000256" key="1">
    <source>
        <dbReference type="ARBA" id="ARBA00004613"/>
    </source>
</evidence>
<protein>
    <recommendedName>
        <fullName evidence="4">Hemicentin-1-like von Willebrand factor A domain-containing protein</fullName>
    </recommendedName>
</protein>
<dbReference type="EMBL" id="CDMZ01005679">
    <property type="protein sequence ID" value="CEM53416.1"/>
    <property type="molecule type" value="Genomic_DNA"/>
</dbReference>
<evidence type="ECO:0000256" key="3">
    <source>
        <dbReference type="ARBA" id="ARBA00022729"/>
    </source>
</evidence>
<dbReference type="VEuPathDB" id="CryptoDB:Cvel_11941"/>
<dbReference type="InterPro" id="IPR056861">
    <property type="entry name" value="HMCN1-like_VWA"/>
</dbReference>
<sequence length="235" mass="25110">MVMAAFTAAISVADRGSTVYFFSDASPKDAGEALSVENLAREKSIRIAFILTGTCPEDGGIPHESYKRLADQTDGCLVLDTPKGASIKLENFWAQDEKACAEKACAEKAEEDEEKEACQNTLDDGIFTWLWKMARRACSSLKVGKTLIWALVGGSAGVLAVGLSACQWVSTADLLHQPSGWLTPAKGSGTSSVKGSKATVAVRTAAQRPKIEDVYENKTSESPMSTAWSYVKDGC</sequence>
<comment type="subcellular location">
    <subcellularLocation>
        <location evidence="1">Secreted</location>
    </subcellularLocation>
</comment>
<name>A0A0G4I8G3_9ALVE</name>
<reference evidence="5" key="1">
    <citation type="submission" date="2014-11" db="EMBL/GenBank/DDBJ databases">
        <authorList>
            <person name="Otto D Thomas"/>
            <person name="Naeem Raeece"/>
        </authorList>
    </citation>
    <scope>NUCLEOTIDE SEQUENCE</scope>
</reference>
<organism evidence="5">
    <name type="scientific">Chromera velia CCMP2878</name>
    <dbReference type="NCBI Taxonomy" id="1169474"/>
    <lineage>
        <taxon>Eukaryota</taxon>
        <taxon>Sar</taxon>
        <taxon>Alveolata</taxon>
        <taxon>Colpodellida</taxon>
        <taxon>Chromeraceae</taxon>
        <taxon>Chromera</taxon>
    </lineage>
</organism>
<dbReference type="Pfam" id="PF25106">
    <property type="entry name" value="VWA_4"/>
    <property type="match status" value="1"/>
</dbReference>
<evidence type="ECO:0000313" key="5">
    <source>
        <dbReference type="EMBL" id="CEM53416.1"/>
    </source>
</evidence>
<keyword evidence="3" id="KW-0732">Signal</keyword>
<evidence type="ECO:0000256" key="2">
    <source>
        <dbReference type="ARBA" id="ARBA00022525"/>
    </source>
</evidence>
<feature type="domain" description="Hemicentin-1-like von Willebrand factor A" evidence="4">
    <location>
        <begin position="1"/>
        <end position="75"/>
    </location>
</feature>
<keyword evidence="2" id="KW-0964">Secreted</keyword>